<dbReference type="Proteomes" id="UP000255207">
    <property type="component" value="Unassembled WGS sequence"/>
</dbReference>
<sequence>MNPTYEQKLEQFRRREIERTRQAGLTAYVMNEDGSVLRIAPDGTKDLIVVRMGQQHVQPVVCAGAGR</sequence>
<organism evidence="1 2">
    <name type="scientific">Bosea caraganae</name>
    <dbReference type="NCBI Taxonomy" id="2763117"/>
    <lineage>
        <taxon>Bacteria</taxon>
        <taxon>Pseudomonadati</taxon>
        <taxon>Pseudomonadota</taxon>
        <taxon>Alphaproteobacteria</taxon>
        <taxon>Hyphomicrobiales</taxon>
        <taxon>Boseaceae</taxon>
        <taxon>Bosea</taxon>
    </lineage>
</organism>
<gene>
    <name evidence="1" type="ORF">DWE98_25640</name>
</gene>
<keyword evidence="2" id="KW-1185">Reference proteome</keyword>
<dbReference type="OrthoDB" id="8163478at2"/>
<name>A0A370KYY0_9HYPH</name>
<evidence type="ECO:0000313" key="2">
    <source>
        <dbReference type="Proteomes" id="UP000255207"/>
    </source>
</evidence>
<proteinExistence type="predicted"/>
<dbReference type="AlphaFoldDB" id="A0A370KYY0"/>
<dbReference type="EMBL" id="QQTP01000021">
    <property type="protein sequence ID" value="RDJ20191.1"/>
    <property type="molecule type" value="Genomic_DNA"/>
</dbReference>
<accession>A0A370KYY0</accession>
<dbReference type="RefSeq" id="WP_114832157.1">
    <property type="nucleotide sequence ID" value="NZ_QQTO01000040.1"/>
</dbReference>
<comment type="caution">
    <text evidence="1">The sequence shown here is derived from an EMBL/GenBank/DDBJ whole genome shotgun (WGS) entry which is preliminary data.</text>
</comment>
<protein>
    <submittedName>
        <fullName evidence="1">Uncharacterized protein</fullName>
    </submittedName>
</protein>
<evidence type="ECO:0000313" key="1">
    <source>
        <dbReference type="EMBL" id="RDJ20191.1"/>
    </source>
</evidence>
<reference evidence="2" key="1">
    <citation type="submission" date="2018-07" db="EMBL/GenBank/DDBJ databases">
        <authorList>
            <person name="Safronova V.I."/>
            <person name="Chirak E.R."/>
            <person name="Sazanova A.L."/>
        </authorList>
    </citation>
    <scope>NUCLEOTIDE SEQUENCE [LARGE SCALE GENOMIC DNA]</scope>
    <source>
        <strain evidence="2">RCAM04685</strain>
    </source>
</reference>